<feature type="transmembrane region" description="Helical" evidence="7">
    <location>
        <begin position="235"/>
        <end position="261"/>
    </location>
</feature>
<dbReference type="GO" id="GO:0005886">
    <property type="term" value="C:plasma membrane"/>
    <property type="evidence" value="ECO:0007669"/>
    <property type="project" value="UniProtKB-SubCell"/>
</dbReference>
<protein>
    <submittedName>
        <fullName evidence="9">Carbohydrate ABC transporter membrane protein 1, CUT1 family</fullName>
    </submittedName>
</protein>
<comment type="similarity">
    <text evidence="7">Belongs to the binding-protein-dependent transport system permease family.</text>
</comment>
<feature type="transmembrane region" description="Helical" evidence="7">
    <location>
        <begin position="175"/>
        <end position="198"/>
    </location>
</feature>
<dbReference type="AlphaFoldDB" id="A0A1H1V1I4"/>
<dbReference type="InterPro" id="IPR000515">
    <property type="entry name" value="MetI-like"/>
</dbReference>
<evidence type="ECO:0000256" key="2">
    <source>
        <dbReference type="ARBA" id="ARBA00022448"/>
    </source>
</evidence>
<organism evidence="9 10">
    <name type="scientific">Actinopolymorpha singaporensis</name>
    <dbReference type="NCBI Taxonomy" id="117157"/>
    <lineage>
        <taxon>Bacteria</taxon>
        <taxon>Bacillati</taxon>
        <taxon>Actinomycetota</taxon>
        <taxon>Actinomycetes</taxon>
        <taxon>Propionibacteriales</taxon>
        <taxon>Actinopolymorphaceae</taxon>
        <taxon>Actinopolymorpha</taxon>
    </lineage>
</organism>
<dbReference type="EMBL" id="LT629732">
    <property type="protein sequence ID" value="SDS78622.1"/>
    <property type="molecule type" value="Genomic_DNA"/>
</dbReference>
<dbReference type="STRING" id="117157.SAMN04489717_3865"/>
<dbReference type="PANTHER" id="PTHR30193:SF37">
    <property type="entry name" value="INNER MEMBRANE ABC TRANSPORTER PERMEASE PROTEIN YCJO"/>
    <property type="match status" value="1"/>
</dbReference>
<dbReference type="CDD" id="cd06261">
    <property type="entry name" value="TM_PBP2"/>
    <property type="match status" value="1"/>
</dbReference>
<feature type="transmembrane region" description="Helical" evidence="7">
    <location>
        <begin position="28"/>
        <end position="55"/>
    </location>
</feature>
<keyword evidence="3" id="KW-1003">Cell membrane</keyword>
<dbReference type="SUPFAM" id="SSF161098">
    <property type="entry name" value="MetI-like"/>
    <property type="match status" value="1"/>
</dbReference>
<keyword evidence="2 7" id="KW-0813">Transport</keyword>
<evidence type="ECO:0000256" key="4">
    <source>
        <dbReference type="ARBA" id="ARBA00022692"/>
    </source>
</evidence>
<evidence type="ECO:0000256" key="3">
    <source>
        <dbReference type="ARBA" id="ARBA00022475"/>
    </source>
</evidence>
<dbReference type="PROSITE" id="PS50928">
    <property type="entry name" value="ABC_TM1"/>
    <property type="match status" value="1"/>
</dbReference>
<name>A0A1H1V1I4_9ACTN</name>
<dbReference type="Gene3D" id="1.10.3720.10">
    <property type="entry name" value="MetI-like"/>
    <property type="match status" value="1"/>
</dbReference>
<feature type="transmembrane region" description="Helical" evidence="7">
    <location>
        <begin position="92"/>
        <end position="113"/>
    </location>
</feature>
<evidence type="ECO:0000313" key="9">
    <source>
        <dbReference type="EMBL" id="SDS78622.1"/>
    </source>
</evidence>
<accession>A0A1H1V1I4</accession>
<evidence type="ECO:0000259" key="8">
    <source>
        <dbReference type="PROSITE" id="PS50928"/>
    </source>
</evidence>
<sequence>MTATVARETPRANAGAVRRTLLRMRREWSAYVFLLPGGIVFSVFTVAALVFALYLTFHEWNILQPDKPFVGLDNYQRMIGDADYRRSIINTFYFTGGSVPLTMVIGLGVALLLNQPIRFRGLFRTLYYLPVVTPLVVVAILWKWLYNGDFGLFNYYLVRAHLVDKPLLWLSDQNLAMPAVILMAVWGGVGFSMVVYLAGLQSIPDELYEAARIDGAGALARLRHITIPMLRPTTLFLLVMGIIGSFQIFTQIFIMTSGGPVERTTTMVYFIYRAAFEFYDMGYASTLAFGLFALLFVVTLVQLRLYRKADA</sequence>
<dbReference type="RefSeq" id="WP_092655013.1">
    <property type="nucleotide sequence ID" value="NZ_LT629732.1"/>
</dbReference>
<dbReference type="GO" id="GO:0055085">
    <property type="term" value="P:transmembrane transport"/>
    <property type="evidence" value="ECO:0007669"/>
    <property type="project" value="InterPro"/>
</dbReference>
<comment type="subcellular location">
    <subcellularLocation>
        <location evidence="1 7">Cell membrane</location>
        <topology evidence="1 7">Multi-pass membrane protein</topology>
    </subcellularLocation>
</comment>
<keyword evidence="10" id="KW-1185">Reference proteome</keyword>
<evidence type="ECO:0000256" key="5">
    <source>
        <dbReference type="ARBA" id="ARBA00022989"/>
    </source>
</evidence>
<dbReference type="PANTHER" id="PTHR30193">
    <property type="entry name" value="ABC TRANSPORTER PERMEASE PROTEIN"/>
    <property type="match status" value="1"/>
</dbReference>
<proteinExistence type="inferred from homology"/>
<reference evidence="9 10" key="1">
    <citation type="submission" date="2016-10" db="EMBL/GenBank/DDBJ databases">
        <authorList>
            <person name="de Groot N.N."/>
        </authorList>
    </citation>
    <scope>NUCLEOTIDE SEQUENCE [LARGE SCALE GENOMIC DNA]</scope>
    <source>
        <strain evidence="9 10">DSM 22024</strain>
    </source>
</reference>
<evidence type="ECO:0000256" key="6">
    <source>
        <dbReference type="ARBA" id="ARBA00023136"/>
    </source>
</evidence>
<feature type="transmembrane region" description="Helical" evidence="7">
    <location>
        <begin position="125"/>
        <end position="145"/>
    </location>
</feature>
<dbReference type="Proteomes" id="UP000198983">
    <property type="component" value="Chromosome I"/>
</dbReference>
<evidence type="ECO:0000256" key="7">
    <source>
        <dbReference type="RuleBase" id="RU363032"/>
    </source>
</evidence>
<gene>
    <name evidence="9" type="ORF">SAMN04489717_3865</name>
</gene>
<dbReference type="Pfam" id="PF00528">
    <property type="entry name" value="BPD_transp_1"/>
    <property type="match status" value="1"/>
</dbReference>
<dbReference type="InterPro" id="IPR051393">
    <property type="entry name" value="ABC_transporter_permease"/>
</dbReference>
<feature type="domain" description="ABC transmembrane type-1" evidence="8">
    <location>
        <begin position="88"/>
        <end position="304"/>
    </location>
</feature>
<keyword evidence="6 7" id="KW-0472">Membrane</keyword>
<feature type="transmembrane region" description="Helical" evidence="7">
    <location>
        <begin position="281"/>
        <end position="301"/>
    </location>
</feature>
<dbReference type="OrthoDB" id="9804439at2"/>
<dbReference type="InterPro" id="IPR035906">
    <property type="entry name" value="MetI-like_sf"/>
</dbReference>
<evidence type="ECO:0000256" key="1">
    <source>
        <dbReference type="ARBA" id="ARBA00004651"/>
    </source>
</evidence>
<keyword evidence="4 7" id="KW-0812">Transmembrane</keyword>
<evidence type="ECO:0000313" key="10">
    <source>
        <dbReference type="Proteomes" id="UP000198983"/>
    </source>
</evidence>
<keyword evidence="5 7" id="KW-1133">Transmembrane helix</keyword>